<feature type="repeat" description="ANK" evidence="3">
    <location>
        <begin position="428"/>
        <end position="460"/>
    </location>
</feature>
<evidence type="ECO:0000256" key="1">
    <source>
        <dbReference type="ARBA" id="ARBA00022737"/>
    </source>
</evidence>
<dbReference type="PROSITE" id="PS50297">
    <property type="entry name" value="ANK_REP_REGION"/>
    <property type="match status" value="3"/>
</dbReference>
<feature type="non-terminal residue" evidence="4">
    <location>
        <position position="1"/>
    </location>
</feature>
<dbReference type="AlphaFoldDB" id="A0A812WE74"/>
<protein>
    <submittedName>
        <fullName evidence="4">TANC2 protein</fullName>
    </submittedName>
</protein>
<dbReference type="Gene3D" id="1.25.40.20">
    <property type="entry name" value="Ankyrin repeat-containing domain"/>
    <property type="match status" value="1"/>
</dbReference>
<dbReference type="PRINTS" id="PR01415">
    <property type="entry name" value="ANKYRIN"/>
</dbReference>
<comment type="caution">
    <text evidence="4">The sequence shown here is derived from an EMBL/GenBank/DDBJ whole genome shotgun (WGS) entry which is preliminary data.</text>
</comment>
<dbReference type="InterPro" id="IPR050776">
    <property type="entry name" value="Ank_Repeat/CDKN_Inhibitor"/>
</dbReference>
<feature type="repeat" description="ANK" evidence="3">
    <location>
        <begin position="462"/>
        <end position="494"/>
    </location>
</feature>
<accession>A0A812WE74</accession>
<gene>
    <name evidence="4" type="primary">TANC2</name>
    <name evidence="4" type="ORF">SPIL2461_LOCUS18823</name>
</gene>
<evidence type="ECO:0000313" key="5">
    <source>
        <dbReference type="Proteomes" id="UP000649617"/>
    </source>
</evidence>
<sequence>TGPTDHELRSRYSGETFDVCFCDGMCTATENWFKVGQLRFAPFQPVSAASNISVLQEEFILEYMNTPGTFGFYRPWIDYGVMGLQEGGALKLVSDPDLTLTDAGCVAATYDTTLVDPSTLTIQNAPTAYSGRTNAATDMNKLVFNNGILANTITVNKAGFISVCYCARPVLDTPGVCAHDQWVLVNRLTIRGPGPGQSWTVSTNVVFRIEYTGWGLAKDDKIRIIPATSQCSDVNGNPRAAWGVTSIKVGCPHPCSEVGEINDVLNGDISVGVLAADTYMCDIQNADCRTNDIKAVTVLDDSTTELEFEASSGLSDGDLITLGENFACAPGQSNIVCNDERLSVLRGRYDLADRLDNHNSAPNEYISGHAVTVNPTDPKKVTIRVGWPDPKSDQCSQELRAAVSYGAVEPVAAALRAGASVHEPGPAGGWLPIHTAASLGNLGVLKLLIEHEADIHEATSRLGAQPIHLAAKEGHLETLEYLLELGADINAKDRNWKTPVSLACQKGHLEVVEFLADFDADLTACDEGRATPYDWSVCGLSYISDKYETYEKICESLRKRGAKVQGANLGPLDRCPYPSSRGPANC</sequence>
<proteinExistence type="predicted"/>
<dbReference type="Pfam" id="PF12796">
    <property type="entry name" value="Ank_2"/>
    <property type="match status" value="1"/>
</dbReference>
<keyword evidence="1" id="KW-0677">Repeat</keyword>
<dbReference type="InterPro" id="IPR036770">
    <property type="entry name" value="Ankyrin_rpt-contain_sf"/>
</dbReference>
<dbReference type="SMART" id="SM00248">
    <property type="entry name" value="ANK"/>
    <property type="match status" value="3"/>
</dbReference>
<dbReference type="EMBL" id="CAJNIZ010044094">
    <property type="protein sequence ID" value="CAE7677938.1"/>
    <property type="molecule type" value="Genomic_DNA"/>
</dbReference>
<reference evidence="4" key="1">
    <citation type="submission" date="2021-02" db="EMBL/GenBank/DDBJ databases">
        <authorList>
            <person name="Dougan E. K."/>
            <person name="Rhodes N."/>
            <person name="Thang M."/>
            <person name="Chan C."/>
        </authorList>
    </citation>
    <scope>NUCLEOTIDE SEQUENCE</scope>
</reference>
<keyword evidence="5" id="KW-1185">Reference proteome</keyword>
<dbReference type="PANTHER" id="PTHR24201">
    <property type="entry name" value="ANK_REP_REGION DOMAIN-CONTAINING PROTEIN"/>
    <property type="match status" value="1"/>
</dbReference>
<feature type="repeat" description="ANK" evidence="3">
    <location>
        <begin position="495"/>
        <end position="527"/>
    </location>
</feature>
<organism evidence="4 5">
    <name type="scientific">Symbiodinium pilosum</name>
    <name type="common">Dinoflagellate</name>
    <dbReference type="NCBI Taxonomy" id="2952"/>
    <lineage>
        <taxon>Eukaryota</taxon>
        <taxon>Sar</taxon>
        <taxon>Alveolata</taxon>
        <taxon>Dinophyceae</taxon>
        <taxon>Suessiales</taxon>
        <taxon>Symbiodiniaceae</taxon>
        <taxon>Symbiodinium</taxon>
    </lineage>
</organism>
<evidence type="ECO:0000313" key="4">
    <source>
        <dbReference type="EMBL" id="CAE7677938.1"/>
    </source>
</evidence>
<dbReference type="PANTHER" id="PTHR24201:SF14">
    <property type="entry name" value="CYCLIN-DEPENDENT KINASE 4 INHIBITOR C-LIKE"/>
    <property type="match status" value="1"/>
</dbReference>
<dbReference type="GO" id="GO:0005634">
    <property type="term" value="C:nucleus"/>
    <property type="evidence" value="ECO:0007669"/>
    <property type="project" value="TreeGrafter"/>
</dbReference>
<dbReference type="PROSITE" id="PS50088">
    <property type="entry name" value="ANK_REPEAT"/>
    <property type="match status" value="3"/>
</dbReference>
<dbReference type="OrthoDB" id="420271at2759"/>
<keyword evidence="2 3" id="KW-0040">ANK repeat</keyword>
<name>A0A812WE74_SYMPI</name>
<evidence type="ECO:0000256" key="2">
    <source>
        <dbReference type="ARBA" id="ARBA00023043"/>
    </source>
</evidence>
<dbReference type="InterPro" id="IPR002110">
    <property type="entry name" value="Ankyrin_rpt"/>
</dbReference>
<dbReference type="Proteomes" id="UP000649617">
    <property type="component" value="Unassembled WGS sequence"/>
</dbReference>
<dbReference type="SUPFAM" id="SSF48403">
    <property type="entry name" value="Ankyrin repeat"/>
    <property type="match status" value="1"/>
</dbReference>
<evidence type="ECO:0000256" key="3">
    <source>
        <dbReference type="PROSITE-ProRule" id="PRU00023"/>
    </source>
</evidence>
<dbReference type="Pfam" id="PF00023">
    <property type="entry name" value="Ank"/>
    <property type="match status" value="1"/>
</dbReference>